<accession>A0ABR7FI77</accession>
<sequence>MIKGNNMMNARNSQELESKKEGTVPMPRETVAVIPDISDSVLHRFKANNILLLNMSILRSDGNITESSYCYNGITVKGFGQLEAVPKLLIKEGKTPDIIIILASAATRKEVDFSIQSEDSTIAKRGSAVDFFKEQIAEASGNSVSFKVVELDKRNVSHVEHLKNGENREQDLNKKDVVSAVGNVVDIIRLLKRNNEKINLYLDIHGGPREDQVVIEAIINLLAMEDICITDAFSISGGGQNVPIMNVTELFKIFNFVSAMNEFTNFGLGKSIKEYVSGLSRETYEDEFYKEISNGIGRISDALLLCRVNEFESALDSMQKIIEKRDHKIVINDYLDIFIKNIKNNYGVLLQKNKRNLQNEVLWAYKKGFYQQCLAIIEAKTPEYVFTNFFEYSETDGVKCEIWNKQNNCRKKQISKRYFLNRISRGRCKDSVESQYEYLSKTLLYSKQKINQRKIYEVIDYELENNRKDNRKDNRKEKYDIIFYCKFTQGEDFAGFLKEWKVIKEIRNNVMHLREDKKVSINQEKVWVTLTVVHDQIKEYLRLLNKLKI</sequence>
<evidence type="ECO:0000313" key="3">
    <source>
        <dbReference type="Proteomes" id="UP000654573"/>
    </source>
</evidence>
<reference evidence="2 3" key="1">
    <citation type="submission" date="2020-08" db="EMBL/GenBank/DDBJ databases">
        <title>Genome public.</title>
        <authorList>
            <person name="Liu C."/>
            <person name="Sun Q."/>
        </authorList>
    </citation>
    <scope>NUCLEOTIDE SEQUENCE [LARGE SCALE GENOMIC DNA]</scope>
    <source>
        <strain evidence="2 3">NSJ-34</strain>
    </source>
</reference>
<dbReference type="RefSeq" id="WP_186971107.1">
    <property type="nucleotide sequence ID" value="NZ_JACOOU010000012.1"/>
</dbReference>
<name>A0ABR7FI77_9FIRM</name>
<comment type="caution">
    <text evidence="2">The sequence shown here is derived from an EMBL/GenBank/DDBJ whole genome shotgun (WGS) entry which is preliminary data.</text>
</comment>
<keyword evidence="3" id="KW-1185">Reference proteome</keyword>
<feature type="region of interest" description="Disordered" evidence="1">
    <location>
        <begin position="1"/>
        <end position="24"/>
    </location>
</feature>
<feature type="compositionally biased region" description="Polar residues" evidence="1">
    <location>
        <begin position="1"/>
        <end position="13"/>
    </location>
</feature>
<evidence type="ECO:0000256" key="1">
    <source>
        <dbReference type="SAM" id="MobiDB-lite"/>
    </source>
</evidence>
<dbReference type="EMBL" id="JACOOU010000012">
    <property type="protein sequence ID" value="MBC5674899.1"/>
    <property type="molecule type" value="Genomic_DNA"/>
</dbReference>
<proteinExistence type="predicted"/>
<organism evidence="2 3">
    <name type="scientific">Blautia celeris</name>
    <dbReference type="NCBI Taxonomy" id="2763026"/>
    <lineage>
        <taxon>Bacteria</taxon>
        <taxon>Bacillati</taxon>
        <taxon>Bacillota</taxon>
        <taxon>Clostridia</taxon>
        <taxon>Lachnospirales</taxon>
        <taxon>Lachnospiraceae</taxon>
        <taxon>Blautia</taxon>
    </lineage>
</organism>
<protein>
    <submittedName>
        <fullName evidence="2">TM1812 family CRISPR-associated protein</fullName>
    </submittedName>
</protein>
<dbReference type="Proteomes" id="UP000654573">
    <property type="component" value="Unassembled WGS sequence"/>
</dbReference>
<evidence type="ECO:0000313" key="2">
    <source>
        <dbReference type="EMBL" id="MBC5674899.1"/>
    </source>
</evidence>
<gene>
    <name evidence="2" type="ORF">H8S76_21930</name>
</gene>